<feature type="domain" description="Leucine-binding protein" evidence="3">
    <location>
        <begin position="247"/>
        <end position="559"/>
    </location>
</feature>
<dbReference type="SUPFAM" id="SSF48452">
    <property type="entry name" value="TPR-like"/>
    <property type="match status" value="1"/>
</dbReference>
<name>A0A1F7RAV5_9BACT</name>
<proteinExistence type="inferred from homology"/>
<gene>
    <name evidence="4" type="ORF">A2042_08715</name>
</gene>
<protein>
    <recommendedName>
        <fullName evidence="3">Leucine-binding protein domain-containing protein</fullName>
    </recommendedName>
</protein>
<comment type="similarity">
    <text evidence="1">Belongs to the leucine-binding protein family.</text>
</comment>
<sequence length="561" mass="62825">MQNLRSILSGFSFLKRSITVSLMLFLFLSLLSCEFFSTREREMREESSFYNEAVTAIGRGEIGKAKSIIKNFGEIYPQNLKLFEVKFILSRKLYQNGMYDEALLYLNQIPGDKLPPAQRVSYFETLGRIYLIRGEIYRGINELLNALSYATSKSEVKRLKGTIKDTINNKAAAGDLERIINSYANKFPADEALLKLSKLKLEAGNELESMELLEKFLSLFPSNPRYSEAKKFLGNLKEGMKYNKNLIGVIVPFSGKFSAFGEWVRNGIMTAVNQNGGKVFGRPIELIFKDSEGSPDKSEKALEELAVKHKAIAVVGPIRSPSVKACVKAADKYKIPVVSPTADEEDIVNLSPYIFRNTITPKMQAEAMASYSVNKMGLKKFAIIYPENFYGKNLQKYFSVKVKKLGGTIIAEESYNPEETDFQEQAIRIKERQEALSPIDGIYLPGVFDKVALIIPHLFFQGVQGAKLLGSNGWDSNMGGSEATPKKLLELVEDKSYLEGAVFTDGFYADSNRPEVQEFVKDYKDSFDSIPNFYSAQSYDAASILIKLLSSGAITRGAIRE</sequence>
<accession>A0A1F7RAV5</accession>
<dbReference type="AlphaFoldDB" id="A0A1F7RAV5"/>
<dbReference type="Proteomes" id="UP000178526">
    <property type="component" value="Unassembled WGS sequence"/>
</dbReference>
<evidence type="ECO:0000256" key="1">
    <source>
        <dbReference type="ARBA" id="ARBA00010062"/>
    </source>
</evidence>
<comment type="caution">
    <text evidence="4">The sequence shown here is derived from an EMBL/GenBank/DDBJ whole genome shotgun (WGS) entry which is preliminary data.</text>
</comment>
<dbReference type="PANTHER" id="PTHR30483">
    <property type="entry name" value="LEUCINE-SPECIFIC-BINDING PROTEIN"/>
    <property type="match status" value="1"/>
</dbReference>
<evidence type="ECO:0000259" key="3">
    <source>
        <dbReference type="Pfam" id="PF13458"/>
    </source>
</evidence>
<dbReference type="InterPro" id="IPR028081">
    <property type="entry name" value="Leu-bd"/>
</dbReference>
<evidence type="ECO:0000313" key="4">
    <source>
        <dbReference type="EMBL" id="OGL38480.1"/>
    </source>
</evidence>
<dbReference type="Pfam" id="PF13458">
    <property type="entry name" value="Peripla_BP_6"/>
    <property type="match status" value="1"/>
</dbReference>
<keyword evidence="2" id="KW-0732">Signal</keyword>
<dbReference type="PROSITE" id="PS51257">
    <property type="entry name" value="PROKAR_LIPOPROTEIN"/>
    <property type="match status" value="1"/>
</dbReference>
<feature type="non-terminal residue" evidence="4">
    <location>
        <position position="561"/>
    </location>
</feature>
<evidence type="ECO:0000313" key="5">
    <source>
        <dbReference type="Proteomes" id="UP000178526"/>
    </source>
</evidence>
<dbReference type="InterPro" id="IPR011990">
    <property type="entry name" value="TPR-like_helical_dom_sf"/>
</dbReference>
<dbReference type="Gene3D" id="3.40.50.2300">
    <property type="match status" value="2"/>
</dbReference>
<dbReference type="Gene3D" id="1.25.40.10">
    <property type="entry name" value="Tetratricopeptide repeat domain"/>
    <property type="match status" value="1"/>
</dbReference>
<dbReference type="PANTHER" id="PTHR30483:SF6">
    <property type="entry name" value="PERIPLASMIC BINDING PROTEIN OF ABC TRANSPORTER FOR NATURAL AMINO ACIDS"/>
    <property type="match status" value="1"/>
</dbReference>
<dbReference type="EMBL" id="MGDB01000145">
    <property type="protein sequence ID" value="OGL38480.1"/>
    <property type="molecule type" value="Genomic_DNA"/>
</dbReference>
<organism evidence="4 5">
    <name type="scientific">Candidatus Schekmanbacteria bacterium GWA2_38_11</name>
    <dbReference type="NCBI Taxonomy" id="1817876"/>
    <lineage>
        <taxon>Bacteria</taxon>
        <taxon>Candidatus Schekmaniibacteriota</taxon>
    </lineage>
</organism>
<dbReference type="InterPro" id="IPR028082">
    <property type="entry name" value="Peripla_BP_I"/>
</dbReference>
<dbReference type="SUPFAM" id="SSF53822">
    <property type="entry name" value="Periplasmic binding protein-like I"/>
    <property type="match status" value="1"/>
</dbReference>
<evidence type="ECO:0000256" key="2">
    <source>
        <dbReference type="ARBA" id="ARBA00022729"/>
    </source>
</evidence>
<reference evidence="4 5" key="1">
    <citation type="journal article" date="2016" name="Nat. Commun.">
        <title>Thousands of microbial genomes shed light on interconnected biogeochemical processes in an aquifer system.</title>
        <authorList>
            <person name="Anantharaman K."/>
            <person name="Brown C.T."/>
            <person name="Hug L.A."/>
            <person name="Sharon I."/>
            <person name="Castelle C.J."/>
            <person name="Probst A.J."/>
            <person name="Thomas B.C."/>
            <person name="Singh A."/>
            <person name="Wilkins M.J."/>
            <person name="Karaoz U."/>
            <person name="Brodie E.L."/>
            <person name="Williams K.H."/>
            <person name="Hubbard S.S."/>
            <person name="Banfield J.F."/>
        </authorList>
    </citation>
    <scope>NUCLEOTIDE SEQUENCE [LARGE SCALE GENOMIC DNA]</scope>
</reference>
<dbReference type="InterPro" id="IPR051010">
    <property type="entry name" value="BCAA_transport"/>
</dbReference>